<evidence type="ECO:0000313" key="3">
    <source>
        <dbReference type="Proteomes" id="UP000314294"/>
    </source>
</evidence>
<dbReference type="EMBL" id="SRLO01000893">
    <property type="protein sequence ID" value="TNN44615.1"/>
    <property type="molecule type" value="Genomic_DNA"/>
</dbReference>
<organism evidence="2 3">
    <name type="scientific">Liparis tanakae</name>
    <name type="common">Tanaka's snailfish</name>
    <dbReference type="NCBI Taxonomy" id="230148"/>
    <lineage>
        <taxon>Eukaryota</taxon>
        <taxon>Metazoa</taxon>
        <taxon>Chordata</taxon>
        <taxon>Craniata</taxon>
        <taxon>Vertebrata</taxon>
        <taxon>Euteleostomi</taxon>
        <taxon>Actinopterygii</taxon>
        <taxon>Neopterygii</taxon>
        <taxon>Teleostei</taxon>
        <taxon>Neoteleostei</taxon>
        <taxon>Acanthomorphata</taxon>
        <taxon>Eupercaria</taxon>
        <taxon>Perciformes</taxon>
        <taxon>Cottioidei</taxon>
        <taxon>Cottales</taxon>
        <taxon>Liparidae</taxon>
        <taxon>Liparis</taxon>
    </lineage>
</organism>
<protein>
    <submittedName>
        <fullName evidence="2">Uncharacterized protein</fullName>
    </submittedName>
</protein>
<feature type="compositionally biased region" description="Gly residues" evidence="1">
    <location>
        <begin position="38"/>
        <end position="48"/>
    </location>
</feature>
<feature type="compositionally biased region" description="Basic and acidic residues" evidence="1">
    <location>
        <begin position="10"/>
        <end position="24"/>
    </location>
</feature>
<dbReference type="AlphaFoldDB" id="A0A4Z2FUT5"/>
<name>A0A4Z2FUT5_9TELE</name>
<sequence length="79" mass="8407">MSSSSRRAPMRGDRRESRAGRVKQELNGPAGSRQRPLGVGGGGVGGSQQGLEAVKSRPLQPRTAPRLSQSQRGKDLNLE</sequence>
<comment type="caution">
    <text evidence="2">The sequence shown here is derived from an EMBL/GenBank/DDBJ whole genome shotgun (WGS) entry which is preliminary data.</text>
</comment>
<accession>A0A4Z2FUT5</accession>
<keyword evidence="3" id="KW-1185">Reference proteome</keyword>
<evidence type="ECO:0000313" key="2">
    <source>
        <dbReference type="EMBL" id="TNN44615.1"/>
    </source>
</evidence>
<gene>
    <name evidence="2" type="ORF">EYF80_045185</name>
</gene>
<evidence type="ECO:0000256" key="1">
    <source>
        <dbReference type="SAM" id="MobiDB-lite"/>
    </source>
</evidence>
<feature type="region of interest" description="Disordered" evidence="1">
    <location>
        <begin position="1"/>
        <end position="79"/>
    </location>
</feature>
<proteinExistence type="predicted"/>
<dbReference type="Proteomes" id="UP000314294">
    <property type="component" value="Unassembled WGS sequence"/>
</dbReference>
<reference evidence="2 3" key="1">
    <citation type="submission" date="2019-03" db="EMBL/GenBank/DDBJ databases">
        <title>First draft genome of Liparis tanakae, snailfish: a comprehensive survey of snailfish specific genes.</title>
        <authorList>
            <person name="Kim W."/>
            <person name="Song I."/>
            <person name="Jeong J.-H."/>
            <person name="Kim D."/>
            <person name="Kim S."/>
            <person name="Ryu S."/>
            <person name="Song J.Y."/>
            <person name="Lee S.K."/>
        </authorList>
    </citation>
    <scope>NUCLEOTIDE SEQUENCE [LARGE SCALE GENOMIC DNA]</scope>
    <source>
        <tissue evidence="2">Muscle</tissue>
    </source>
</reference>